<gene>
    <name evidence="2" type="ORF">CEXT_238891</name>
</gene>
<name>A0AAV4RBC9_CAEEX</name>
<reference evidence="2 3" key="1">
    <citation type="submission" date="2021-06" db="EMBL/GenBank/DDBJ databases">
        <title>Caerostris extrusa draft genome.</title>
        <authorList>
            <person name="Kono N."/>
            <person name="Arakawa K."/>
        </authorList>
    </citation>
    <scope>NUCLEOTIDE SEQUENCE [LARGE SCALE GENOMIC DNA]</scope>
</reference>
<feature type="compositionally biased region" description="Basic residues" evidence="1">
    <location>
        <begin position="16"/>
        <end position="27"/>
    </location>
</feature>
<protein>
    <submittedName>
        <fullName evidence="2">Uncharacterized protein</fullName>
    </submittedName>
</protein>
<proteinExistence type="predicted"/>
<comment type="caution">
    <text evidence="2">The sequence shown here is derived from an EMBL/GenBank/DDBJ whole genome shotgun (WGS) entry which is preliminary data.</text>
</comment>
<evidence type="ECO:0000256" key="1">
    <source>
        <dbReference type="SAM" id="MobiDB-lite"/>
    </source>
</evidence>
<dbReference type="Proteomes" id="UP001054945">
    <property type="component" value="Unassembled WGS sequence"/>
</dbReference>
<feature type="compositionally biased region" description="Basic and acidic residues" evidence="1">
    <location>
        <begin position="28"/>
        <end position="60"/>
    </location>
</feature>
<dbReference type="AlphaFoldDB" id="A0AAV4RBC9"/>
<accession>A0AAV4RBC9</accession>
<dbReference type="EMBL" id="BPLR01007508">
    <property type="protein sequence ID" value="GIY17388.1"/>
    <property type="molecule type" value="Genomic_DNA"/>
</dbReference>
<sequence>MILRLRKSDLLIRHHFGQKRSRSRNKSRFVDPLKRMTHTHSDRSESFLDKQRDGRAEKLIWRPASKKHPLDP</sequence>
<organism evidence="2 3">
    <name type="scientific">Caerostris extrusa</name>
    <name type="common">Bark spider</name>
    <name type="synonym">Caerostris bankana</name>
    <dbReference type="NCBI Taxonomy" id="172846"/>
    <lineage>
        <taxon>Eukaryota</taxon>
        <taxon>Metazoa</taxon>
        <taxon>Ecdysozoa</taxon>
        <taxon>Arthropoda</taxon>
        <taxon>Chelicerata</taxon>
        <taxon>Arachnida</taxon>
        <taxon>Araneae</taxon>
        <taxon>Araneomorphae</taxon>
        <taxon>Entelegynae</taxon>
        <taxon>Araneoidea</taxon>
        <taxon>Araneidae</taxon>
        <taxon>Caerostris</taxon>
    </lineage>
</organism>
<keyword evidence="3" id="KW-1185">Reference proteome</keyword>
<evidence type="ECO:0000313" key="3">
    <source>
        <dbReference type="Proteomes" id="UP001054945"/>
    </source>
</evidence>
<feature type="region of interest" description="Disordered" evidence="1">
    <location>
        <begin position="16"/>
        <end position="72"/>
    </location>
</feature>
<evidence type="ECO:0000313" key="2">
    <source>
        <dbReference type="EMBL" id="GIY17388.1"/>
    </source>
</evidence>